<sequence>QGSPSSTKSQIAHSPRSNLSFELDTKLPQQQETSHEMLFEKYESDTVHKDPMSTSIYGQLPEEDSCTSSTHSDTKTEIHETDKTITKLTEEFLTHEKIKSEYSSKSDATFLKEADEQFEKAIEEHKKVSGSEVISNITAKYELDQSHSSVSQQISSKEESTITLKDLKSGSKKMTETISSSSSSKQESSQKSEKAEHTSTTTTATTVIKDPIESWG</sequence>
<dbReference type="EMBL" id="GDQN01009074">
    <property type="protein sequence ID" value="JAT81980.1"/>
    <property type="molecule type" value="Transcribed_RNA"/>
</dbReference>
<feature type="region of interest" description="Disordered" evidence="1">
    <location>
        <begin position="1"/>
        <end position="32"/>
    </location>
</feature>
<feature type="non-terminal residue" evidence="2">
    <location>
        <position position="1"/>
    </location>
</feature>
<reference evidence="2" key="1">
    <citation type="submission" date="2015-09" db="EMBL/GenBank/DDBJ databases">
        <title>De novo assembly of Pectinophora gossypiella (Pink Bollworm) gut transcriptome.</title>
        <authorList>
            <person name="Tassone E.E."/>
        </authorList>
    </citation>
    <scope>NUCLEOTIDE SEQUENCE</scope>
</reference>
<evidence type="ECO:0000256" key="1">
    <source>
        <dbReference type="SAM" id="MobiDB-lite"/>
    </source>
</evidence>
<organism evidence="2">
    <name type="scientific">Pectinophora gossypiella</name>
    <name type="common">Cotton pink bollworm</name>
    <name type="synonym">Depressaria gossypiella</name>
    <dbReference type="NCBI Taxonomy" id="13191"/>
    <lineage>
        <taxon>Eukaryota</taxon>
        <taxon>Metazoa</taxon>
        <taxon>Ecdysozoa</taxon>
        <taxon>Arthropoda</taxon>
        <taxon>Hexapoda</taxon>
        <taxon>Insecta</taxon>
        <taxon>Pterygota</taxon>
        <taxon>Neoptera</taxon>
        <taxon>Endopterygota</taxon>
        <taxon>Lepidoptera</taxon>
        <taxon>Glossata</taxon>
        <taxon>Ditrysia</taxon>
        <taxon>Gelechioidea</taxon>
        <taxon>Gelechiidae</taxon>
        <taxon>Apatetrinae</taxon>
        <taxon>Pectinophora</taxon>
    </lineage>
</organism>
<name>A0A1E1W4U0_PECGO</name>
<feature type="compositionally biased region" description="Polar residues" evidence="1">
    <location>
        <begin position="1"/>
        <end position="20"/>
    </location>
</feature>
<dbReference type="OrthoDB" id="5371837at2759"/>
<evidence type="ECO:0000313" key="2">
    <source>
        <dbReference type="EMBL" id="JAT81980.1"/>
    </source>
</evidence>
<dbReference type="AlphaFoldDB" id="A0A1E1W4U0"/>
<gene>
    <name evidence="2" type="ORF">g.17820</name>
</gene>
<protein>
    <submittedName>
        <fullName evidence="2">Uncharacterized protein</fullName>
    </submittedName>
</protein>
<feature type="region of interest" description="Disordered" evidence="1">
    <location>
        <begin position="44"/>
        <end position="79"/>
    </location>
</feature>
<feature type="non-terminal residue" evidence="2">
    <location>
        <position position="216"/>
    </location>
</feature>
<feature type="compositionally biased region" description="Low complexity" evidence="1">
    <location>
        <begin position="146"/>
        <end position="155"/>
    </location>
</feature>
<feature type="region of interest" description="Disordered" evidence="1">
    <location>
        <begin position="141"/>
        <end position="216"/>
    </location>
</feature>
<feature type="compositionally biased region" description="Basic and acidic residues" evidence="1">
    <location>
        <begin position="188"/>
        <end position="197"/>
    </location>
</feature>
<feature type="compositionally biased region" description="Basic and acidic residues" evidence="1">
    <location>
        <begin position="156"/>
        <end position="175"/>
    </location>
</feature>
<proteinExistence type="predicted"/>
<accession>A0A1E1W4U0</accession>